<dbReference type="Gene3D" id="3.40.50.300">
    <property type="entry name" value="P-loop containing nucleotide triphosphate hydrolases"/>
    <property type="match status" value="1"/>
</dbReference>
<dbReference type="PANTHER" id="PTHR47958">
    <property type="entry name" value="ATP-DEPENDENT RNA HELICASE DBP3"/>
    <property type="match status" value="1"/>
</dbReference>
<sequence>MATNIESYTHRIGRTGRAGKSGVAITFLGNEDSENLYDLKQMLMKSSLSRVPEELRKHEHAQQKSTRGSGGQKKIEDAGFGGKGAGGW</sequence>
<evidence type="ECO:0000313" key="3">
    <source>
        <dbReference type="EMBL" id="VDB90866.1"/>
    </source>
</evidence>
<evidence type="ECO:0000256" key="1">
    <source>
        <dbReference type="SAM" id="MobiDB-lite"/>
    </source>
</evidence>
<organism evidence="3 4">
    <name type="scientific">Blumeria graminis f. sp. tritici</name>
    <dbReference type="NCBI Taxonomy" id="62690"/>
    <lineage>
        <taxon>Eukaryota</taxon>
        <taxon>Fungi</taxon>
        <taxon>Dikarya</taxon>
        <taxon>Ascomycota</taxon>
        <taxon>Pezizomycotina</taxon>
        <taxon>Leotiomycetes</taxon>
        <taxon>Erysiphales</taxon>
        <taxon>Erysiphaceae</taxon>
        <taxon>Blumeria</taxon>
    </lineage>
</organism>
<dbReference type="PROSITE" id="PS51194">
    <property type="entry name" value="HELICASE_CTER"/>
    <property type="match status" value="1"/>
</dbReference>
<accession>A0A9X9MK75</accession>
<name>A0A9X9MK75_BLUGR</name>
<proteinExistence type="predicted"/>
<dbReference type="Proteomes" id="UP000324639">
    <property type="component" value="Chromosome Bgt_-08"/>
</dbReference>
<dbReference type="EMBL" id="LR026991">
    <property type="protein sequence ID" value="VDB90866.1"/>
    <property type="molecule type" value="Genomic_DNA"/>
</dbReference>
<gene>
    <name evidence="3" type="ORF">BGT96224V316_LOCUS5901</name>
</gene>
<feature type="region of interest" description="Disordered" evidence="1">
    <location>
        <begin position="50"/>
        <end position="88"/>
    </location>
</feature>
<dbReference type="InterPro" id="IPR027417">
    <property type="entry name" value="P-loop_NTPase"/>
</dbReference>
<dbReference type="AlphaFoldDB" id="A0A9X9MK75"/>
<evidence type="ECO:0000313" key="4">
    <source>
        <dbReference type="Proteomes" id="UP000324639"/>
    </source>
</evidence>
<protein>
    <submittedName>
        <fullName evidence="3">Bgt-51323</fullName>
    </submittedName>
</protein>
<dbReference type="SUPFAM" id="SSF52540">
    <property type="entry name" value="P-loop containing nucleoside triphosphate hydrolases"/>
    <property type="match status" value="1"/>
</dbReference>
<feature type="compositionally biased region" description="Basic and acidic residues" evidence="1">
    <location>
        <begin position="51"/>
        <end position="62"/>
    </location>
</feature>
<reference evidence="3 4" key="1">
    <citation type="submission" date="2018-08" db="EMBL/GenBank/DDBJ databases">
        <authorList>
            <person name="Muller C M."/>
        </authorList>
    </citation>
    <scope>NUCLEOTIDE SEQUENCE [LARGE SCALE GENOMIC DNA]</scope>
</reference>
<dbReference type="InterPro" id="IPR001650">
    <property type="entry name" value="Helicase_C-like"/>
</dbReference>
<keyword evidence="4" id="KW-1185">Reference proteome</keyword>
<feature type="domain" description="Helicase C-terminal" evidence="2">
    <location>
        <begin position="1"/>
        <end position="59"/>
    </location>
</feature>
<evidence type="ECO:0000259" key="2">
    <source>
        <dbReference type="PROSITE" id="PS51194"/>
    </source>
</evidence>
<feature type="compositionally biased region" description="Gly residues" evidence="1">
    <location>
        <begin position="79"/>
        <end position="88"/>
    </location>
</feature>